<dbReference type="OrthoDB" id="10018316at2759"/>
<keyword evidence="3" id="KW-0862">Zinc</keyword>
<evidence type="ECO:0000313" key="6">
    <source>
        <dbReference type="Proteomes" id="UP000515163"/>
    </source>
</evidence>
<dbReference type="GeneID" id="116297158"/>
<evidence type="ECO:0000256" key="1">
    <source>
        <dbReference type="ARBA" id="ARBA00022723"/>
    </source>
</evidence>
<dbReference type="Gene3D" id="3.30.40.10">
    <property type="entry name" value="Zinc/RING finger domain, C3HC4 (zinc finger)"/>
    <property type="match status" value="2"/>
</dbReference>
<dbReference type="KEGG" id="aten:116297158"/>
<sequence>MMSGHRYYRSQSLNAQWNDLSQSISQLLVEDENKPTEVNRVGQQAAVRSDTADITNKHWVDSNCRTHCTASDCAKRFTITERKHHCRRCGEVFCGACSQYRRRLSVFATPDAEGVPYRVCKKCYDVGPQTLGSVRSRLAEFGYYKERKKSKNNNGTKNHLLPLKALNYEEECQRLVDGFKKKAGSSKIMSFVMGTLSAVKIPEWQKSRHWIEKSDQCLCCYKTFSLAEMKPHCRVCGKVICSNCSSETLIVYVEDVNKDVNWCLINIIGSPDKEPDVCSYLRICNQCHGEVAKIQGRQAIMAEQTETDGLHVSLVDEMVTINQSLLDIQGNILRVLPMYEQLVDAVEAKGDLKGLLPQGGSATQALAKYHLDLSDHFTKFAVVMQSLKKLKPRTNTQVKLAKNLTSSKFCFYNDNFSVYRENKKRLEQILPYEVLEGVQKIVDDQAINSAYIVIKQLGFEALLLVSSEKVDDHIAAMLVKCEEICKDELQKQLQANDCEFEEHLKTVQQLLQIQLKKHRLVKPSRRLTKTYGAKYVEGFLLDRCHLLLSQTMRQLNGKTAVKKFKSSKHALETTKMQVMELRDQM</sequence>
<evidence type="ECO:0000256" key="4">
    <source>
        <dbReference type="PROSITE-ProRule" id="PRU00091"/>
    </source>
</evidence>
<evidence type="ECO:0000256" key="3">
    <source>
        <dbReference type="ARBA" id="ARBA00022833"/>
    </source>
</evidence>
<dbReference type="GO" id="GO:0008270">
    <property type="term" value="F:zinc ion binding"/>
    <property type="evidence" value="ECO:0007669"/>
    <property type="project" value="UniProtKB-KW"/>
</dbReference>
<keyword evidence="6" id="KW-1185">Reference proteome</keyword>
<dbReference type="InterPro" id="IPR017455">
    <property type="entry name" value="Znf_FYVE-rel"/>
</dbReference>
<keyword evidence="1" id="KW-0479">Metal-binding</keyword>
<dbReference type="PROSITE" id="PS50178">
    <property type="entry name" value="ZF_FYVE"/>
    <property type="match status" value="2"/>
</dbReference>
<reference evidence="7" key="1">
    <citation type="submission" date="2025-08" db="UniProtKB">
        <authorList>
            <consortium name="RefSeq"/>
        </authorList>
    </citation>
    <scope>IDENTIFICATION</scope>
    <source>
        <tissue evidence="7">Tentacle</tissue>
    </source>
</reference>
<dbReference type="PANTHER" id="PTHR23164">
    <property type="entry name" value="EARLY ENDOSOME ANTIGEN 1"/>
    <property type="match status" value="1"/>
</dbReference>
<gene>
    <name evidence="7" type="primary">LOC116297158</name>
</gene>
<dbReference type="SUPFAM" id="SSF57903">
    <property type="entry name" value="FYVE/PHD zinc finger"/>
    <property type="match status" value="2"/>
</dbReference>
<evidence type="ECO:0000259" key="5">
    <source>
        <dbReference type="PROSITE" id="PS50178"/>
    </source>
</evidence>
<dbReference type="AlphaFoldDB" id="A0A6P8I7Z4"/>
<organism evidence="6 7">
    <name type="scientific">Actinia tenebrosa</name>
    <name type="common">Australian red waratah sea anemone</name>
    <dbReference type="NCBI Taxonomy" id="6105"/>
    <lineage>
        <taxon>Eukaryota</taxon>
        <taxon>Metazoa</taxon>
        <taxon>Cnidaria</taxon>
        <taxon>Anthozoa</taxon>
        <taxon>Hexacorallia</taxon>
        <taxon>Actiniaria</taxon>
        <taxon>Actiniidae</taxon>
        <taxon>Actinia</taxon>
    </lineage>
</organism>
<accession>A0A6P8I7Z4</accession>
<dbReference type="Pfam" id="PF01363">
    <property type="entry name" value="FYVE"/>
    <property type="match status" value="2"/>
</dbReference>
<dbReference type="RefSeq" id="XP_031561187.1">
    <property type="nucleotide sequence ID" value="XM_031705327.1"/>
</dbReference>
<dbReference type="Proteomes" id="UP000515163">
    <property type="component" value="Unplaced"/>
</dbReference>
<dbReference type="InParanoid" id="A0A6P8I7Z4"/>
<feature type="domain" description="FYVE-type" evidence="5">
    <location>
        <begin position="73"/>
        <end position="128"/>
    </location>
</feature>
<evidence type="ECO:0000313" key="7">
    <source>
        <dbReference type="RefSeq" id="XP_031561187.1"/>
    </source>
</evidence>
<dbReference type="InterPro" id="IPR011011">
    <property type="entry name" value="Znf_FYVE_PHD"/>
</dbReference>
<evidence type="ECO:0000256" key="2">
    <source>
        <dbReference type="ARBA" id="ARBA00022771"/>
    </source>
</evidence>
<dbReference type="InterPro" id="IPR000306">
    <property type="entry name" value="Znf_FYVE"/>
</dbReference>
<protein>
    <submittedName>
        <fullName evidence="7">Vacuolar segregation protein PEP7-like</fullName>
    </submittedName>
</protein>
<dbReference type="SMART" id="SM00064">
    <property type="entry name" value="FYVE"/>
    <property type="match status" value="2"/>
</dbReference>
<feature type="domain" description="FYVE-type" evidence="5">
    <location>
        <begin position="211"/>
        <end position="292"/>
    </location>
</feature>
<dbReference type="InterPro" id="IPR013083">
    <property type="entry name" value="Znf_RING/FYVE/PHD"/>
</dbReference>
<name>A0A6P8I7Z4_ACTTE</name>
<proteinExistence type="predicted"/>
<keyword evidence="2 4" id="KW-0863">Zinc-finger</keyword>